<evidence type="ECO:0000313" key="1">
    <source>
        <dbReference type="EMBL" id="OZI24679.1"/>
    </source>
</evidence>
<comment type="caution">
    <text evidence="1">The sequence shown here is derived from an EMBL/GenBank/DDBJ whole genome shotgun (WGS) entry which is preliminary data.</text>
</comment>
<name>A0A261RI31_9BORD</name>
<gene>
    <name evidence="1" type="ORF">CAL19_04035</name>
</gene>
<organism evidence="1 2">
    <name type="scientific">Bordetella genomosp. 7</name>
    <dbReference type="NCBI Taxonomy" id="1416805"/>
    <lineage>
        <taxon>Bacteria</taxon>
        <taxon>Pseudomonadati</taxon>
        <taxon>Pseudomonadota</taxon>
        <taxon>Betaproteobacteria</taxon>
        <taxon>Burkholderiales</taxon>
        <taxon>Alcaligenaceae</taxon>
        <taxon>Bordetella</taxon>
    </lineage>
</organism>
<accession>A0A261RI31</accession>
<dbReference type="AlphaFoldDB" id="A0A261RI31"/>
<dbReference type="Proteomes" id="UP000216947">
    <property type="component" value="Unassembled WGS sequence"/>
</dbReference>
<proteinExistence type="predicted"/>
<protein>
    <submittedName>
        <fullName evidence="1">Uncharacterized protein</fullName>
    </submittedName>
</protein>
<dbReference type="RefSeq" id="WP_094796083.1">
    <property type="nucleotide sequence ID" value="NZ_NEVK01000003.1"/>
</dbReference>
<reference evidence="2" key="1">
    <citation type="submission" date="2017-05" db="EMBL/GenBank/DDBJ databases">
        <title>Complete and WGS of Bordetella genogroups.</title>
        <authorList>
            <person name="Spilker T."/>
            <person name="Lipuma J."/>
        </authorList>
    </citation>
    <scope>NUCLEOTIDE SEQUENCE [LARGE SCALE GENOMIC DNA]</scope>
    <source>
        <strain evidence="2">AU18089</strain>
    </source>
</reference>
<dbReference type="EMBL" id="NEVK01000003">
    <property type="protein sequence ID" value="OZI24679.1"/>
    <property type="molecule type" value="Genomic_DNA"/>
</dbReference>
<keyword evidence="2" id="KW-1185">Reference proteome</keyword>
<sequence length="333" mass="35725">MCDYNIQPGSAAGAVVSNIGNSMVSLPPGILRFDYVRQQLLAYSGDPITAASTARAIEVLAERDPANAQAIAHDLAAKTVAHPSTIGDRVRQRVTNRLQGRTDLSQSQREAIAFEEAQSVLQETGAIDAQSSGGVQADIQQYMEDGVSAEAAAAAAAQSAATSASSAPSTFSILGYLIRLVRGEVTYDFQDTQTMNVTGSVIHSHSDTVTYEMPGKDIHIKCSSTMKTYASQSLLNFRFHSGRGIGVYSGSYDATLYTSLSLYGLATKYGTEWHVYSGYLFTGTLGRLYIAGFDNDIVLYNTAIEDSKNHRKFLVQTSKLGKGKVQSSTTKVP</sequence>
<evidence type="ECO:0000313" key="2">
    <source>
        <dbReference type="Proteomes" id="UP000216947"/>
    </source>
</evidence>